<evidence type="ECO:0000256" key="10">
    <source>
        <dbReference type="ARBA" id="ARBA00023115"/>
    </source>
</evidence>
<dbReference type="InterPro" id="IPR000183">
    <property type="entry name" value="Orn/DAP/Arg_de-COase"/>
</dbReference>
<keyword evidence="6 13" id="KW-0210">Decarboxylase</keyword>
<dbReference type="InterPro" id="IPR041128">
    <property type="entry name" value="Arg_decarbox_C"/>
</dbReference>
<dbReference type="InterPro" id="IPR029066">
    <property type="entry name" value="PLP-binding_barrel"/>
</dbReference>
<dbReference type="Gene3D" id="2.40.37.10">
    <property type="entry name" value="Lyase, Ornithine Decarboxylase, Chain A, domain 1"/>
    <property type="match status" value="1"/>
</dbReference>
<evidence type="ECO:0000256" key="11">
    <source>
        <dbReference type="ARBA" id="ARBA00023239"/>
    </source>
</evidence>
<evidence type="ECO:0000256" key="8">
    <source>
        <dbReference type="ARBA" id="ARBA00022898"/>
    </source>
</evidence>
<name>A0A9D2JXQ7_9BACT</name>
<feature type="domain" description="Orn/DAP/Arg decarboxylase 2 N-terminal" evidence="16">
    <location>
        <begin position="79"/>
        <end position="342"/>
    </location>
</feature>
<keyword evidence="7 13" id="KW-0460">Magnesium</keyword>
<evidence type="ECO:0000256" key="9">
    <source>
        <dbReference type="ARBA" id="ARBA00023066"/>
    </source>
</evidence>
<dbReference type="AlphaFoldDB" id="A0A9D2JXQ7"/>
<keyword evidence="5 13" id="KW-0479">Metal-binding</keyword>
<dbReference type="InterPro" id="IPR009006">
    <property type="entry name" value="Ala_racemase/Decarboxylase_C"/>
</dbReference>
<sequence length="630" mass="71761">MKKWTIEDSKELYNITGWGTSYFGVNDEGNVYVTPCKDDARIDLREVMDELALRDVTAPVLLRFPDILDNRIEKTASCFEKAKKEYDFQAENFIIYPIKVNQMQPVVEEIISHGKKFNLGLEAGSKPELHAVIAVQCQSDSLIICNGYKDQSYIELAMLAQKMGKRIFIVVEKLNELELIAKVAKKLNLKPNLGIRVKLGSSGSGKWEESGGDASKFGLTSAELLRALTILDKKGLHDCLRLIHFHIGSQITKIRRIQTALREASQFYVNLHKMGYNVDFVDCGGGLGVDYDGTRSSNSESSVNYSIQEYVNDCVYTFVEAANKNGIPHPNIITESGRSLSAHHSVLVINVLETASLPEMPEEFEPKEDDHQLVKDLYDIWDHLNPRTMLEDWHDAEQIRDECLELFSHGMVDLKTRAEIEAMYWSVCREINVLAKQLKHTPEELTGLDKLLADKYFCNFSLFQSLPDSWAIDQLFPIMPIQRLNERPSRVATIQDITCDSDGKIANFVTNRNISHVLPVHTLKRDETYYLGVFLIGAYQEILGDMHNLFGDTNAVHISVKNGRYHIDQVFDGETVEDVLDYVQYNPKKLVRQLETWVTKSVKEGKITLEEGKEFLNNYRSGLYGYTYLE</sequence>
<comment type="caution">
    <text evidence="13">Lacks conserved residue(s) required for the propagation of feature annotation.</text>
</comment>
<reference evidence="19" key="1">
    <citation type="journal article" date="2021" name="PeerJ">
        <title>Extensive microbial diversity within the chicken gut microbiome revealed by metagenomics and culture.</title>
        <authorList>
            <person name="Gilroy R."/>
            <person name="Ravi A."/>
            <person name="Getino M."/>
            <person name="Pursley I."/>
            <person name="Horton D.L."/>
            <person name="Alikhan N.F."/>
            <person name="Baker D."/>
            <person name="Gharbi K."/>
            <person name="Hall N."/>
            <person name="Watson M."/>
            <person name="Adriaenssens E.M."/>
            <person name="Foster-Nyarko E."/>
            <person name="Jarju S."/>
            <person name="Secka A."/>
            <person name="Antonio M."/>
            <person name="Oren A."/>
            <person name="Chaudhuri R.R."/>
            <person name="La Ragione R."/>
            <person name="Hildebrand F."/>
            <person name="Pallen M.J."/>
        </authorList>
    </citation>
    <scope>NUCLEOTIDE SEQUENCE</scope>
    <source>
        <strain evidence="19">ChiHecec3B27-8219</strain>
    </source>
</reference>
<dbReference type="NCBIfam" id="NF003763">
    <property type="entry name" value="PRK05354.1"/>
    <property type="match status" value="1"/>
</dbReference>
<comment type="similarity">
    <text evidence="4 13">Belongs to the Orn/Lys/Arg decarboxylase class-II family. SpeA subfamily.</text>
</comment>
<evidence type="ECO:0000313" key="19">
    <source>
        <dbReference type="EMBL" id="HIZ69804.1"/>
    </source>
</evidence>
<gene>
    <name evidence="13 19" type="primary">speA</name>
    <name evidence="19" type="ORF">H9966_08000</name>
</gene>
<dbReference type="PIRSF" id="PIRSF001336">
    <property type="entry name" value="Arg_decrbxlase"/>
    <property type="match status" value="1"/>
</dbReference>
<proteinExistence type="inferred from homology"/>
<evidence type="ECO:0000256" key="3">
    <source>
        <dbReference type="ARBA" id="ARBA00002257"/>
    </source>
</evidence>
<dbReference type="GO" id="GO:0046872">
    <property type="term" value="F:metal ion binding"/>
    <property type="evidence" value="ECO:0007669"/>
    <property type="project" value="UniProtKB-KW"/>
</dbReference>
<dbReference type="NCBIfam" id="TIGR01273">
    <property type="entry name" value="speA"/>
    <property type="match status" value="1"/>
</dbReference>
<evidence type="ECO:0000256" key="7">
    <source>
        <dbReference type="ARBA" id="ARBA00022842"/>
    </source>
</evidence>
<keyword evidence="9 13" id="KW-0745">Spermidine biosynthesis</keyword>
<dbReference type="GO" id="GO:0008792">
    <property type="term" value="F:arginine decarboxylase activity"/>
    <property type="evidence" value="ECO:0007669"/>
    <property type="project" value="UniProtKB-UniRule"/>
</dbReference>
<evidence type="ECO:0000259" key="18">
    <source>
        <dbReference type="Pfam" id="PF17944"/>
    </source>
</evidence>
<dbReference type="PRINTS" id="PR01180">
    <property type="entry name" value="ARGDCRBXLASE"/>
</dbReference>
<evidence type="ECO:0000256" key="1">
    <source>
        <dbReference type="ARBA" id="ARBA00001933"/>
    </source>
</evidence>
<evidence type="ECO:0000256" key="6">
    <source>
        <dbReference type="ARBA" id="ARBA00022793"/>
    </source>
</evidence>
<dbReference type="Gene3D" id="1.20.58.930">
    <property type="match status" value="1"/>
</dbReference>
<dbReference type="InterPro" id="IPR022657">
    <property type="entry name" value="De-COase2_CS"/>
</dbReference>
<dbReference type="CDD" id="cd06830">
    <property type="entry name" value="PLPDE_III_ADC"/>
    <property type="match status" value="1"/>
</dbReference>
<evidence type="ECO:0000256" key="5">
    <source>
        <dbReference type="ARBA" id="ARBA00022723"/>
    </source>
</evidence>
<feature type="modified residue" description="N6-(pyridoxal phosphate)lysine" evidence="13 14">
    <location>
        <position position="99"/>
    </location>
</feature>
<protein>
    <recommendedName>
        <fullName evidence="13">Biosynthetic arginine decarboxylase</fullName>
        <shortName evidence="13">ADC</shortName>
        <ecNumber evidence="13">4.1.1.19</ecNumber>
    </recommendedName>
</protein>
<dbReference type="GO" id="GO:0033388">
    <property type="term" value="P:putrescine biosynthetic process from arginine"/>
    <property type="evidence" value="ECO:0007669"/>
    <property type="project" value="UniProtKB-ARBA"/>
</dbReference>
<dbReference type="Proteomes" id="UP000824055">
    <property type="component" value="Unassembled WGS sequence"/>
</dbReference>
<dbReference type="InterPro" id="IPR022653">
    <property type="entry name" value="De-COase2_pyr-phos_BS"/>
</dbReference>
<accession>A0A9D2JXQ7</accession>
<dbReference type="PROSITE" id="PS00878">
    <property type="entry name" value="ODR_DC_2_1"/>
    <property type="match status" value="1"/>
</dbReference>
<keyword evidence="10 13" id="KW-0620">Polyamine biosynthesis</keyword>
<feature type="domain" description="Arginine decarboxylase helical bundle" evidence="17">
    <location>
        <begin position="367"/>
        <end position="448"/>
    </location>
</feature>
<comment type="function">
    <text evidence="3 13">Catalyzes the biosynthesis of agmatine from arginine.</text>
</comment>
<evidence type="ECO:0000259" key="16">
    <source>
        <dbReference type="Pfam" id="PF02784"/>
    </source>
</evidence>
<evidence type="ECO:0000256" key="12">
    <source>
        <dbReference type="ARBA" id="ARBA00049309"/>
    </source>
</evidence>
<evidence type="ECO:0000313" key="20">
    <source>
        <dbReference type="Proteomes" id="UP000824055"/>
    </source>
</evidence>
<dbReference type="GO" id="GO:0008295">
    <property type="term" value="P:spermidine biosynthetic process"/>
    <property type="evidence" value="ECO:0007669"/>
    <property type="project" value="UniProtKB-UniRule"/>
</dbReference>
<evidence type="ECO:0000256" key="14">
    <source>
        <dbReference type="PIRSR" id="PIRSR001336-50"/>
    </source>
</evidence>
<evidence type="ECO:0000256" key="4">
    <source>
        <dbReference type="ARBA" id="ARBA00008357"/>
    </source>
</evidence>
<dbReference type="InterPro" id="IPR040634">
    <property type="entry name" value="Arg_decarb_HB"/>
</dbReference>
<evidence type="ECO:0000256" key="15">
    <source>
        <dbReference type="PIRSR" id="PIRSR600183-50"/>
    </source>
</evidence>
<feature type="active site" description="Proton donor" evidence="15">
    <location>
        <position position="499"/>
    </location>
</feature>
<dbReference type="SUPFAM" id="SSF50621">
    <property type="entry name" value="Alanine racemase C-terminal domain-like"/>
    <property type="match status" value="1"/>
</dbReference>
<dbReference type="SUPFAM" id="SSF51419">
    <property type="entry name" value="PLP-binding barrel"/>
    <property type="match status" value="1"/>
</dbReference>
<comment type="cofactor">
    <cofactor evidence="2 13">
        <name>Mg(2+)</name>
        <dbReference type="ChEBI" id="CHEBI:18420"/>
    </cofactor>
</comment>
<organism evidence="19 20">
    <name type="scientific">Candidatus Prevotella avicola</name>
    <dbReference type="NCBI Taxonomy" id="2838738"/>
    <lineage>
        <taxon>Bacteria</taxon>
        <taxon>Pseudomonadati</taxon>
        <taxon>Bacteroidota</taxon>
        <taxon>Bacteroidia</taxon>
        <taxon>Bacteroidales</taxon>
        <taxon>Prevotellaceae</taxon>
        <taxon>Prevotella</taxon>
    </lineage>
</organism>
<comment type="caution">
    <text evidence="19">The sequence shown here is derived from an EMBL/GenBank/DDBJ whole genome shotgun (WGS) entry which is preliminary data.</text>
</comment>
<dbReference type="FunFam" id="3.20.20.10:FF:000001">
    <property type="entry name" value="Biosynthetic arginine decarboxylase"/>
    <property type="match status" value="1"/>
</dbReference>
<dbReference type="Pfam" id="PF02784">
    <property type="entry name" value="Orn_Arg_deC_N"/>
    <property type="match status" value="1"/>
</dbReference>
<keyword evidence="11 13" id="KW-0456">Lyase</keyword>
<dbReference type="EC" id="4.1.1.19" evidence="13"/>
<comment type="cofactor">
    <cofactor evidence="1 13 14">
        <name>pyridoxal 5'-phosphate</name>
        <dbReference type="ChEBI" id="CHEBI:597326"/>
    </cofactor>
</comment>
<evidence type="ECO:0000259" key="17">
    <source>
        <dbReference type="Pfam" id="PF17810"/>
    </source>
</evidence>
<reference evidence="19" key="2">
    <citation type="submission" date="2021-04" db="EMBL/GenBank/DDBJ databases">
        <authorList>
            <person name="Gilroy R."/>
        </authorList>
    </citation>
    <scope>NUCLEOTIDE SEQUENCE</scope>
    <source>
        <strain evidence="19">ChiHecec3B27-8219</strain>
    </source>
</reference>
<dbReference type="PRINTS" id="PR01179">
    <property type="entry name" value="ODADCRBXLASE"/>
</dbReference>
<dbReference type="FunFam" id="1.20.58.930:FF:000002">
    <property type="entry name" value="Biosynthetic arginine decarboxylase"/>
    <property type="match status" value="1"/>
</dbReference>
<dbReference type="Gene3D" id="3.20.20.10">
    <property type="entry name" value="Alanine racemase"/>
    <property type="match status" value="1"/>
</dbReference>
<feature type="domain" description="Arginine decarboxylase C-terminal helical" evidence="18">
    <location>
        <begin position="576"/>
        <end position="629"/>
    </location>
</feature>
<dbReference type="PANTHER" id="PTHR43295">
    <property type="entry name" value="ARGININE DECARBOXYLASE"/>
    <property type="match status" value="1"/>
</dbReference>
<dbReference type="EMBL" id="DXBE01000058">
    <property type="protein sequence ID" value="HIZ69804.1"/>
    <property type="molecule type" value="Genomic_DNA"/>
</dbReference>
<dbReference type="GO" id="GO:0006527">
    <property type="term" value="P:L-arginine catabolic process"/>
    <property type="evidence" value="ECO:0007669"/>
    <property type="project" value="InterPro"/>
</dbReference>
<dbReference type="PANTHER" id="PTHR43295:SF9">
    <property type="entry name" value="BIOSYNTHETIC ARGININE DECARBOXYLASE"/>
    <property type="match status" value="1"/>
</dbReference>
<evidence type="ECO:0000256" key="13">
    <source>
        <dbReference type="HAMAP-Rule" id="MF_01417"/>
    </source>
</evidence>
<dbReference type="Gene3D" id="1.10.287.3440">
    <property type="match status" value="1"/>
</dbReference>
<dbReference type="InterPro" id="IPR022644">
    <property type="entry name" value="De-COase2_N"/>
</dbReference>
<comment type="pathway">
    <text evidence="13">Amine and polyamine biosynthesis; agmatine biosynthesis; agmatine from L-arginine: step 1/1.</text>
</comment>
<dbReference type="PROSITE" id="PS00879">
    <property type="entry name" value="ODR_DC_2_2"/>
    <property type="match status" value="1"/>
</dbReference>
<dbReference type="HAMAP" id="MF_01417">
    <property type="entry name" value="SpeA"/>
    <property type="match status" value="1"/>
</dbReference>
<keyword evidence="8 13" id="KW-0663">Pyridoxal phosphate</keyword>
<dbReference type="InterPro" id="IPR002985">
    <property type="entry name" value="Arg_decrbxlase"/>
</dbReference>
<comment type="catalytic activity">
    <reaction evidence="12 13">
        <text>L-arginine + H(+) = agmatine + CO2</text>
        <dbReference type="Rhea" id="RHEA:17641"/>
        <dbReference type="ChEBI" id="CHEBI:15378"/>
        <dbReference type="ChEBI" id="CHEBI:16526"/>
        <dbReference type="ChEBI" id="CHEBI:32682"/>
        <dbReference type="ChEBI" id="CHEBI:58145"/>
        <dbReference type="EC" id="4.1.1.19"/>
    </reaction>
</comment>
<dbReference type="Pfam" id="PF17944">
    <property type="entry name" value="Arg_decarbox_C"/>
    <property type="match status" value="1"/>
</dbReference>
<evidence type="ECO:0000256" key="2">
    <source>
        <dbReference type="ARBA" id="ARBA00001946"/>
    </source>
</evidence>
<dbReference type="Pfam" id="PF17810">
    <property type="entry name" value="Arg_decarb_HB"/>
    <property type="match status" value="1"/>
</dbReference>